<evidence type="ECO:0008006" key="4">
    <source>
        <dbReference type="Google" id="ProtNLM"/>
    </source>
</evidence>
<dbReference type="InterPro" id="IPR011993">
    <property type="entry name" value="PH-like_dom_sf"/>
</dbReference>
<dbReference type="Gene3D" id="2.30.29.30">
    <property type="entry name" value="Pleckstrin-homology domain (PH domain)/Phosphotyrosine-binding domain (PTB)"/>
    <property type="match status" value="1"/>
</dbReference>
<feature type="compositionally biased region" description="Pro residues" evidence="1">
    <location>
        <begin position="577"/>
        <end position="595"/>
    </location>
</feature>
<feature type="compositionally biased region" description="Low complexity" evidence="1">
    <location>
        <begin position="545"/>
        <end position="576"/>
    </location>
</feature>
<gene>
    <name evidence="2" type="ORF">EC973_006104</name>
</gene>
<feature type="compositionally biased region" description="Low complexity" evidence="1">
    <location>
        <begin position="596"/>
        <end position="618"/>
    </location>
</feature>
<feature type="compositionally biased region" description="Pro residues" evidence="1">
    <location>
        <begin position="515"/>
        <end position="533"/>
    </location>
</feature>
<accession>A0A8H7ESI2</accession>
<dbReference type="AlphaFoldDB" id="A0A8H7ESI2"/>
<comment type="caution">
    <text evidence="2">The sequence shown here is derived from an EMBL/GenBank/DDBJ whole genome shotgun (WGS) entry which is preliminary data.</text>
</comment>
<evidence type="ECO:0000313" key="2">
    <source>
        <dbReference type="EMBL" id="KAF7728426.1"/>
    </source>
</evidence>
<proteinExistence type="predicted"/>
<feature type="region of interest" description="Disordered" evidence="1">
    <location>
        <begin position="367"/>
        <end position="697"/>
    </location>
</feature>
<dbReference type="SUPFAM" id="SSF50729">
    <property type="entry name" value="PH domain-like"/>
    <property type="match status" value="1"/>
</dbReference>
<name>A0A8H7ESI2_9FUNG</name>
<feature type="region of interest" description="Disordered" evidence="1">
    <location>
        <begin position="318"/>
        <end position="355"/>
    </location>
</feature>
<evidence type="ECO:0000313" key="3">
    <source>
        <dbReference type="Proteomes" id="UP000605846"/>
    </source>
</evidence>
<dbReference type="EMBL" id="JABAYA010000037">
    <property type="protein sequence ID" value="KAF7728426.1"/>
    <property type="molecule type" value="Genomic_DNA"/>
</dbReference>
<dbReference type="SUPFAM" id="SSF48065">
    <property type="entry name" value="DBL homology domain (DH-domain)"/>
    <property type="match status" value="1"/>
</dbReference>
<sequence>MELEIPYTNYSRAFITDLNKRQDILGCPSLQPLLNELSANVSRKITLESLFNAPAEQLQQYKVLFNKLMDTTDRGQTDHGLLLKAAQKLDAMLLVVQKHTVLSTNTSLSSFELDLDSLTLNGSNPILSSKEDPFETQVDCSNVVDIVNGAPMHYELGSHRTLVLRDDFLLMPEGSSAIRVHLALRDDSLLICKEKVAGKFPLLYPAIPLGSVSVQAAMLDRELIGEYIAEFTVFGKKKLIMRAYSKETRNTWVGLQGSEPAALKSTPRSLSLVVQKHLPARERSNSVDSDDIALHTLQQKPLSASKQQAFSFFMDNSADASSVDSSSDEEEINRGHPSQPTTPLTPLPKDTMLGGKKALPQVPMITAEKSLPPAPLKKDHGRSRSPSPGYPQRSPVKKEFTPVPNPRFAGAETNHRPSPPPKSMSSHTSPRLVSNPANGQKPVTVGHPRSPSPRVVGHAPPNHGSGNQRLHPNHASRPTTPRSSPTSPSFPGTQKPLPRTSSMKNRDMGKHPGQRPAPPPHGPMGMQPYPPNPTQQAYLARPAMQHPSPRPQHAPQHAPQQSRSPLMQPQQGQPRPNGQPRPHGPPQRVPSPQPGMPYSNYRSPSPQPPSSVQRNGPQRPGPGPVTMRPPPGASVVQHSPTPSFDSSAVSISSASSISSERSPTPRSQHGYPLSPHLGPMTPEELGSPPRSPNLYAVNGQPNAIRQVLYGGQCEVFRWKDESWYAVEGNCRLEVRQAYNNRSCVSIRVENTNELYLNAWILSNTEFNRPSETDVGISVSLGSKKEEYLIHFQQANEALALFNVLQQAYQGLSAVISDDTTLERSSSLQARPDNVPQTLNIAMQCKCKLFVQNEHSNWSSFGSVTMKISQQLPSRKMHIEIENEKGKQTTKLVSALVQSRNVERLSAKRITVLLVNEHENISIVYMIQVKEEQIGDKIYEYLRTKNAENGW</sequence>
<dbReference type="Gene3D" id="1.20.900.10">
    <property type="entry name" value="Dbl homology (DH) domain"/>
    <property type="match status" value="1"/>
</dbReference>
<reference evidence="2" key="1">
    <citation type="submission" date="2020-01" db="EMBL/GenBank/DDBJ databases">
        <title>Genome Sequencing of Three Apophysomyces-Like Fungal Strains Confirms a Novel Fungal Genus in the Mucoromycota with divergent Burkholderia-like Endosymbiotic Bacteria.</title>
        <authorList>
            <person name="Stajich J.E."/>
            <person name="Macias A.M."/>
            <person name="Carter-House D."/>
            <person name="Lovett B."/>
            <person name="Kasson L.R."/>
            <person name="Berry K."/>
            <person name="Grigoriev I."/>
            <person name="Chang Y."/>
            <person name="Spatafora J."/>
            <person name="Kasson M.T."/>
        </authorList>
    </citation>
    <scope>NUCLEOTIDE SEQUENCE</scope>
    <source>
        <strain evidence="2">NRRL A-21654</strain>
    </source>
</reference>
<keyword evidence="3" id="KW-1185">Reference proteome</keyword>
<dbReference type="InterPro" id="IPR035899">
    <property type="entry name" value="DBL_dom_sf"/>
</dbReference>
<organism evidence="2 3">
    <name type="scientific">Apophysomyces ossiformis</name>
    <dbReference type="NCBI Taxonomy" id="679940"/>
    <lineage>
        <taxon>Eukaryota</taxon>
        <taxon>Fungi</taxon>
        <taxon>Fungi incertae sedis</taxon>
        <taxon>Mucoromycota</taxon>
        <taxon>Mucoromycotina</taxon>
        <taxon>Mucoromycetes</taxon>
        <taxon>Mucorales</taxon>
        <taxon>Mucorineae</taxon>
        <taxon>Mucoraceae</taxon>
        <taxon>Apophysomyces</taxon>
    </lineage>
</organism>
<evidence type="ECO:0000256" key="1">
    <source>
        <dbReference type="SAM" id="MobiDB-lite"/>
    </source>
</evidence>
<dbReference type="Proteomes" id="UP000605846">
    <property type="component" value="Unassembled WGS sequence"/>
</dbReference>
<dbReference type="OrthoDB" id="6244550at2759"/>
<feature type="compositionally biased region" description="Pro residues" evidence="1">
    <location>
        <begin position="619"/>
        <end position="632"/>
    </location>
</feature>
<feature type="compositionally biased region" description="Low complexity" evidence="1">
    <location>
        <begin position="476"/>
        <end position="491"/>
    </location>
</feature>
<feature type="compositionally biased region" description="Low complexity" evidence="1">
    <location>
        <begin position="643"/>
        <end position="667"/>
    </location>
</feature>
<feature type="compositionally biased region" description="Polar residues" evidence="1">
    <location>
        <begin position="423"/>
        <end position="438"/>
    </location>
</feature>
<protein>
    <recommendedName>
        <fullName evidence="4">DH domain-containing protein</fullName>
    </recommendedName>
</protein>